<dbReference type="EMBL" id="GEDC01029365">
    <property type="protein sequence ID" value="JAS07933.1"/>
    <property type="molecule type" value="Transcribed_RNA"/>
</dbReference>
<keyword evidence="4" id="KW-0333">Golgi apparatus</keyword>
<keyword evidence="3 8" id="KW-1133">Transmembrane helix</keyword>
<organism evidence="9">
    <name type="scientific">Clastoptera arizonana</name>
    <name type="common">Arizona spittle bug</name>
    <dbReference type="NCBI Taxonomy" id="38151"/>
    <lineage>
        <taxon>Eukaryota</taxon>
        <taxon>Metazoa</taxon>
        <taxon>Ecdysozoa</taxon>
        <taxon>Arthropoda</taxon>
        <taxon>Hexapoda</taxon>
        <taxon>Insecta</taxon>
        <taxon>Pterygota</taxon>
        <taxon>Neoptera</taxon>
        <taxon>Paraneoptera</taxon>
        <taxon>Hemiptera</taxon>
        <taxon>Auchenorrhyncha</taxon>
        <taxon>Cercopoidea</taxon>
        <taxon>Clastopteridae</taxon>
        <taxon>Clastoptera</taxon>
    </lineage>
</organism>
<feature type="coiled-coil region" evidence="7">
    <location>
        <begin position="40"/>
        <end position="186"/>
    </location>
</feature>
<feature type="coiled-coil region" evidence="7">
    <location>
        <begin position="283"/>
        <end position="317"/>
    </location>
</feature>
<dbReference type="PANTHER" id="PTHR13815">
    <property type="entry name" value="GOLGIN-84"/>
    <property type="match status" value="1"/>
</dbReference>
<protein>
    <submittedName>
        <fullName evidence="9">Uncharacterized protein</fullName>
    </submittedName>
</protein>
<evidence type="ECO:0000256" key="8">
    <source>
        <dbReference type="SAM" id="Phobius"/>
    </source>
</evidence>
<dbReference type="Pfam" id="PF09787">
    <property type="entry name" value="Golgin_A5"/>
    <property type="match status" value="1"/>
</dbReference>
<name>A0A1B6C349_9HEMI</name>
<sequence length="403" mass="47148">MQAERNNLQMEMTCQKSLQLENERLLKISESSTGEHTVALIAAQEQNKLLEDELNSTNNRLTDEIKELQSRLEVKENEVMQLERKWKDVQCDCDNFKQQLDSNRSELEQYKARAEHVLNNKEKLIAELRKSDSNATVDASLEMELQQLREEKNSMIEENERLSEQYEITRSRLSEVERTMDILREDTLLKQNKLQEMLSQQKKYRQIAEEDCKTRSDELHSVREELNRQCSLLASRLKDRENELTRLRAQLTQRPASPPISGGELEMRMSSLTKTLVQKQTALEALTTERNELRFQIEELELKHRQQIAKLNQVHQRHISANDTDDAKAQVPSFLIESPFDTGVTRRVKRAYSSLDAVGIRTGVFLRRYPLARIFVVFYVILLQLWVFVVLFSRTTSLDNAQH</sequence>
<evidence type="ECO:0000256" key="1">
    <source>
        <dbReference type="ARBA" id="ARBA00004409"/>
    </source>
</evidence>
<comment type="subcellular location">
    <subcellularLocation>
        <location evidence="1">Golgi apparatus membrane</location>
        <topology evidence="1">Single-pass type IV membrane protein</topology>
    </subcellularLocation>
</comment>
<dbReference type="InterPro" id="IPR019177">
    <property type="entry name" value="Golgin_subfamily_A_member_5"/>
</dbReference>
<dbReference type="GO" id="GO:0000139">
    <property type="term" value="C:Golgi membrane"/>
    <property type="evidence" value="ECO:0007669"/>
    <property type="project" value="UniProtKB-SubCell"/>
</dbReference>
<reference evidence="9" key="1">
    <citation type="submission" date="2015-12" db="EMBL/GenBank/DDBJ databases">
        <title>De novo transcriptome assembly of four potential Pierce s Disease insect vectors from Arizona vineyards.</title>
        <authorList>
            <person name="Tassone E.E."/>
        </authorList>
    </citation>
    <scope>NUCLEOTIDE SEQUENCE</scope>
</reference>
<keyword evidence="5 7" id="KW-0175">Coiled coil</keyword>
<evidence type="ECO:0000256" key="4">
    <source>
        <dbReference type="ARBA" id="ARBA00023034"/>
    </source>
</evidence>
<proteinExistence type="predicted"/>
<dbReference type="GO" id="GO:0031985">
    <property type="term" value="C:Golgi cisterna"/>
    <property type="evidence" value="ECO:0007669"/>
    <property type="project" value="TreeGrafter"/>
</dbReference>
<feature type="transmembrane region" description="Helical" evidence="8">
    <location>
        <begin position="371"/>
        <end position="393"/>
    </location>
</feature>
<evidence type="ECO:0000256" key="2">
    <source>
        <dbReference type="ARBA" id="ARBA00022692"/>
    </source>
</evidence>
<evidence type="ECO:0000313" key="9">
    <source>
        <dbReference type="EMBL" id="JAS07933.1"/>
    </source>
</evidence>
<dbReference type="GO" id="GO:0000301">
    <property type="term" value="P:retrograde transport, vesicle recycling within Golgi"/>
    <property type="evidence" value="ECO:0007669"/>
    <property type="project" value="TreeGrafter"/>
</dbReference>
<accession>A0A1B6C349</accession>
<dbReference type="AlphaFoldDB" id="A0A1B6C349"/>
<evidence type="ECO:0000256" key="7">
    <source>
        <dbReference type="SAM" id="Coils"/>
    </source>
</evidence>
<evidence type="ECO:0000256" key="6">
    <source>
        <dbReference type="ARBA" id="ARBA00023136"/>
    </source>
</evidence>
<keyword evidence="2 8" id="KW-0812">Transmembrane</keyword>
<dbReference type="GO" id="GO:0007030">
    <property type="term" value="P:Golgi organization"/>
    <property type="evidence" value="ECO:0007669"/>
    <property type="project" value="InterPro"/>
</dbReference>
<feature type="coiled-coil region" evidence="7">
    <location>
        <begin position="223"/>
        <end position="254"/>
    </location>
</feature>
<gene>
    <name evidence="9" type="ORF">g.22277</name>
</gene>
<evidence type="ECO:0000256" key="3">
    <source>
        <dbReference type="ARBA" id="ARBA00022989"/>
    </source>
</evidence>
<keyword evidence="6 8" id="KW-0472">Membrane</keyword>
<dbReference type="PANTHER" id="PTHR13815:SF7">
    <property type="entry name" value="GOLGIN SUBFAMILY A MEMBER 5"/>
    <property type="match status" value="1"/>
</dbReference>
<evidence type="ECO:0000256" key="5">
    <source>
        <dbReference type="ARBA" id="ARBA00023054"/>
    </source>
</evidence>